<organism evidence="1 2">
    <name type="scientific">Delftia acidovorans (strain DSM 14801 / SPH-1)</name>
    <dbReference type="NCBI Taxonomy" id="398578"/>
    <lineage>
        <taxon>Bacteria</taxon>
        <taxon>Pseudomonadati</taxon>
        <taxon>Pseudomonadota</taxon>
        <taxon>Betaproteobacteria</taxon>
        <taxon>Burkholderiales</taxon>
        <taxon>Comamonadaceae</taxon>
        <taxon>Delftia</taxon>
    </lineage>
</organism>
<dbReference type="EMBL" id="CP000884">
    <property type="protein sequence ID" value="ABX34270.1"/>
    <property type="molecule type" value="Genomic_DNA"/>
</dbReference>
<reference evidence="1 2" key="1">
    <citation type="journal article" date="2004" name="Appl. Environ. Microbiol.">
        <title>Mineralization of individual congeners of linear alkylbenzenesulfonate by defined pairs of heterotrophic bacteria.</title>
        <authorList>
            <person name="Schleheck D."/>
            <person name="Knepper T.P."/>
            <person name="Fischer K."/>
            <person name="Cook A.M."/>
        </authorList>
    </citation>
    <scope>NUCLEOTIDE SEQUENCE [LARGE SCALE GENOMIC DNA]</scope>
    <source>
        <strain evidence="2">DSM 14801 / SPH-1</strain>
    </source>
</reference>
<evidence type="ECO:0000313" key="1">
    <source>
        <dbReference type="EMBL" id="ABX34270.1"/>
    </source>
</evidence>
<dbReference type="HOGENOM" id="CLU_2286883_0_0_4"/>
<gene>
    <name evidence="1" type="ordered locus">Daci_1626</name>
</gene>
<dbReference type="AlphaFoldDB" id="A9BYD1"/>
<dbReference type="KEGG" id="dac:Daci_1626"/>
<accession>A9BYD1</accession>
<evidence type="ECO:0000313" key="2">
    <source>
        <dbReference type="Proteomes" id="UP000000784"/>
    </source>
</evidence>
<name>A9BYD1_DELAS</name>
<keyword evidence="2" id="KW-1185">Reference proteome</keyword>
<protein>
    <submittedName>
        <fullName evidence="1">Uncharacterized protein</fullName>
    </submittedName>
</protein>
<dbReference type="Proteomes" id="UP000000784">
    <property type="component" value="Chromosome"/>
</dbReference>
<sequence>MIDGRFESFTAAFSPANYTAIRNALEEAHGAGKERTATLQTMGGASIESKRWSQAVSGGTFALLEHGTSIDFGALQISSDRYLEYSQRKRTGDPKEGAKDL</sequence>
<proteinExistence type="predicted"/>
<reference evidence="2" key="2">
    <citation type="submission" date="2007-11" db="EMBL/GenBank/DDBJ databases">
        <title>Complete sequence of Delftia acidovorans DSM 14801 / SPH-1.</title>
        <authorList>
            <person name="Copeland A."/>
            <person name="Lucas S."/>
            <person name="Lapidus A."/>
            <person name="Barry K."/>
            <person name="Glavina del Rio T."/>
            <person name="Dalin E."/>
            <person name="Tice H."/>
            <person name="Pitluck S."/>
            <person name="Lowry S."/>
            <person name="Clum A."/>
            <person name="Schmutz J."/>
            <person name="Larimer F."/>
            <person name="Land M."/>
            <person name="Hauser L."/>
            <person name="Kyrpides N."/>
            <person name="Kim E."/>
            <person name="Schleheck D."/>
            <person name="Richardson P."/>
        </authorList>
    </citation>
    <scope>NUCLEOTIDE SEQUENCE [LARGE SCALE GENOMIC DNA]</scope>
    <source>
        <strain evidence="2">DSM 14801 / SPH-1</strain>
    </source>
</reference>